<dbReference type="InterPro" id="IPR000330">
    <property type="entry name" value="SNF2_N"/>
</dbReference>
<gene>
    <name evidence="7" type="ORF">V565_193520</name>
</gene>
<dbReference type="CDD" id="cd18793">
    <property type="entry name" value="SF2_C_SNF"/>
    <property type="match status" value="1"/>
</dbReference>
<feature type="region of interest" description="Disordered" evidence="5">
    <location>
        <begin position="915"/>
        <end position="938"/>
    </location>
</feature>
<feature type="compositionally biased region" description="Basic and acidic residues" evidence="5">
    <location>
        <begin position="1520"/>
        <end position="1529"/>
    </location>
</feature>
<feature type="region of interest" description="Disordered" evidence="5">
    <location>
        <begin position="1361"/>
        <end position="1408"/>
    </location>
</feature>
<evidence type="ECO:0000256" key="1">
    <source>
        <dbReference type="ARBA" id="ARBA00022741"/>
    </source>
</evidence>
<dbReference type="PANTHER" id="PTHR45626:SF17">
    <property type="entry name" value="HELICASE-LIKE TRANSCRIPTION FACTOR"/>
    <property type="match status" value="1"/>
</dbReference>
<reference evidence="7 8" key="1">
    <citation type="submission" date="2013-12" db="EMBL/GenBank/DDBJ databases">
        <authorList>
            <person name="Cubeta M."/>
            <person name="Pakala S."/>
            <person name="Fedorova N."/>
            <person name="Thomas E."/>
            <person name="Dean R."/>
            <person name="Jabaji S."/>
            <person name="Neate S."/>
            <person name="Toda T."/>
            <person name="Tavantzis S."/>
            <person name="Vilgalys R."/>
            <person name="Bharathan N."/>
            <person name="Pakala S."/>
            <person name="Losada L.S."/>
            <person name="Zafar N."/>
            <person name="Nierman W."/>
        </authorList>
    </citation>
    <scope>NUCLEOTIDE SEQUENCE [LARGE SCALE GENOMIC DNA]</scope>
    <source>
        <strain evidence="7 8">123E</strain>
    </source>
</reference>
<name>A0A074RIC5_9AGAM</name>
<evidence type="ECO:0000256" key="2">
    <source>
        <dbReference type="ARBA" id="ARBA00022801"/>
    </source>
</evidence>
<evidence type="ECO:0000256" key="5">
    <source>
        <dbReference type="SAM" id="MobiDB-lite"/>
    </source>
</evidence>
<feature type="region of interest" description="Disordered" evidence="5">
    <location>
        <begin position="1290"/>
        <end position="1322"/>
    </location>
</feature>
<dbReference type="Pfam" id="PF00271">
    <property type="entry name" value="Helicase_C"/>
    <property type="match status" value="1"/>
</dbReference>
<dbReference type="GO" id="GO:0005634">
    <property type="term" value="C:nucleus"/>
    <property type="evidence" value="ECO:0007669"/>
    <property type="project" value="TreeGrafter"/>
</dbReference>
<feature type="compositionally biased region" description="Basic and acidic residues" evidence="5">
    <location>
        <begin position="1243"/>
        <end position="1269"/>
    </location>
</feature>
<feature type="region of interest" description="Disordered" evidence="5">
    <location>
        <begin position="1155"/>
        <end position="1269"/>
    </location>
</feature>
<dbReference type="GO" id="GO:0004386">
    <property type="term" value="F:helicase activity"/>
    <property type="evidence" value="ECO:0007669"/>
    <property type="project" value="UniProtKB-KW"/>
</dbReference>
<evidence type="ECO:0000313" key="8">
    <source>
        <dbReference type="Proteomes" id="UP000027456"/>
    </source>
</evidence>
<feature type="non-terminal residue" evidence="7">
    <location>
        <position position="1870"/>
    </location>
</feature>
<dbReference type="InterPro" id="IPR014001">
    <property type="entry name" value="Helicase_ATP-bd"/>
</dbReference>
<dbReference type="OrthoDB" id="3270319at2759"/>
<keyword evidence="8" id="KW-1185">Reference proteome</keyword>
<dbReference type="SMART" id="SM00487">
    <property type="entry name" value="DEXDc"/>
    <property type="match status" value="1"/>
</dbReference>
<dbReference type="HOGENOM" id="CLU_236459_0_0_1"/>
<organism evidence="7 8">
    <name type="scientific">Rhizoctonia solani 123E</name>
    <dbReference type="NCBI Taxonomy" id="1423351"/>
    <lineage>
        <taxon>Eukaryota</taxon>
        <taxon>Fungi</taxon>
        <taxon>Dikarya</taxon>
        <taxon>Basidiomycota</taxon>
        <taxon>Agaricomycotina</taxon>
        <taxon>Agaricomycetes</taxon>
        <taxon>Cantharellales</taxon>
        <taxon>Ceratobasidiaceae</taxon>
        <taxon>Rhizoctonia</taxon>
    </lineage>
</organism>
<dbReference type="Proteomes" id="UP000027456">
    <property type="component" value="Unassembled WGS sequence"/>
</dbReference>
<dbReference type="PROSITE" id="PS51194">
    <property type="entry name" value="HELICASE_CTER"/>
    <property type="match status" value="1"/>
</dbReference>
<dbReference type="InterPro" id="IPR050628">
    <property type="entry name" value="SNF2_RAD54_helicase_TF"/>
</dbReference>
<evidence type="ECO:0000259" key="6">
    <source>
        <dbReference type="PROSITE" id="PS51194"/>
    </source>
</evidence>
<dbReference type="SMART" id="SM00490">
    <property type="entry name" value="HELICc"/>
    <property type="match status" value="1"/>
</dbReference>
<evidence type="ECO:0000256" key="4">
    <source>
        <dbReference type="ARBA" id="ARBA00022840"/>
    </source>
</evidence>
<accession>A0A074RIC5</accession>
<feature type="region of interest" description="Disordered" evidence="5">
    <location>
        <begin position="1475"/>
        <end position="1534"/>
    </location>
</feature>
<evidence type="ECO:0000256" key="3">
    <source>
        <dbReference type="ARBA" id="ARBA00022806"/>
    </source>
</evidence>
<feature type="compositionally biased region" description="Polar residues" evidence="5">
    <location>
        <begin position="1309"/>
        <end position="1322"/>
    </location>
</feature>
<proteinExistence type="predicted"/>
<keyword evidence="2" id="KW-0378">Hydrolase</keyword>
<dbReference type="GO" id="GO:0008094">
    <property type="term" value="F:ATP-dependent activity, acting on DNA"/>
    <property type="evidence" value="ECO:0007669"/>
    <property type="project" value="TreeGrafter"/>
</dbReference>
<sequence>MSHDRMAYATLIARFEGNLSVDPLTPWDFFPFNSDTFCEIAGLESTKVGLSKPPVGRIGSRTPHDVCSKWEGMVKRAENFVAKVESQHELIYRIDDKKRFRLDSFYRDVICNTPGYEAWEWLVAQTFGRPGGLYETVMRLMNELGCDELAGYLAARNDLIYCRKDTFKESDVTLRDFSRFDTVWIPVRDSFGVAVFGNITGDYTSPPWTWSMLKWLCERSYQKGAQSLVKSIEQMKSLEEDLAEVLADAKKRPTKAKLTKAGELCGDIHRVHRSLGLSEQLLEESLARLALDELMDSLGRSRGKSGTMQRTTARHPKAHLVKAGDLDAAWIAYQHAIRDPLLTTIADVERGRDILEDEDAFTDGPLEGLNSFPTDLGVSAWKDLTEQGFKQGFGIPECGLPGSRLGEDGRPIMKHMEHQYAGIAEITKRCFTEAGGDLTALPTLLADAVGLGKTAQAIGVIQMIWHLKAIQDSNPDWPEEPSSIKDKWPAFLRGRKFFMGLSRIPALPILVVVPPTAMAHWRYELQTWLADDGYHVLQYRSGDLDYRRFSSKNSPYMRAKEACDHWERTLLLVESSVSALGLSILPAVTTFFLQGLCAEGRRLLTTPGNAAAAEPSSGHEADVAKSIFGQEFLLGLVDEGHIYRSLGQYFRTLLTILKRCCQHMVMTASPVGTHPRGLLYLARLLRMPGFTGSAGVTITSQVERLFREGKQELDPEVEEQDTLGHFLGSFLSGTVLESPEPSEAELSQTLVQKLTKKQILDKSQYLLFWATRDGLYFLRHHLRQVIIRRDSRSKDSQGNSLLGPMAKVVEITSFLQLHEPTLAAAKMEAEQLKSIRGTTTLIDLTYNKISQGFFTRLKRILVHHRLAERSGTESKEEETNNQFFEDLEDYRADPSAKIDRVLRLCEHHLGPQNANTGPLNWNEKGEEVPGPQLNEEKVPEEDLRKRKMVIYCHLSHSCDLFEQVLKLHGIVAVQVNGTMGMNQRDRAVQSFNSEDGPDVMLLSNVGATGLNLQRGTIVVFVDHPWSDSDIRQIIVYLLRRGQKRQVIVYRLIARGTPDEYLIGYAAGNKLRLEVLIEVLKITGMSEEEILLQLQDKKDRSRTSRTVARTPSTKASQSSGPVRGTQVSQPPPLEPPTLPTTSAQVISSSIPVVSALTHSPPPALPLPPKPNDDDDSDSGEHSDVPPSHIKLSVSKKAKPHPDFPEIGPQPREGTDHRRWWDDRVQTKSRLQAASLEENQTTVRKSLEEKDRQRQQVGERDNDQHQRKQDHIKRLGAQFVLKNLPSTRIAAVSAKQPRPRRRLQSLPSPSTARATSVHQPPTATNRPKALVQLRAGAVQAIAPTNLSTNPSPPVSAIHSLMREPEPESSLLSGGTGTQSGGKATTLESRPNKGKGKANLSQEETTEGEVVPETGNEVDVMEVDSEFPDLTPLQMRFVEQMGSNEPRLGMTMDEAIEQLAAQGESFPVYILEQFQKGEGSTGSVGAPAGPSRTSRAGPIRGPRMHSPPSPVVPTFPAKRRRQDKPPRQQVDHQEDDGYEVDENVAGLFEGKGNDTGAPVRPLLGSVQNNSYEASGDEGLSDNDTTPLNDPIGLRKRYGFDLVVDFHVHHGSAPYETALPEDVWSPENTEPLFGGFPELQPYKAPRLSRPVTIMRYLIALRIEAKRAKRAWELYNRANPRFDSELRQWVTDETRMFSPIVRPLLEVLCTRLMAWLRAKAMAPYIFAHWTAMCYILREIAGLFDTFRYLVHPGTFPNSEFDDEHVAHQVTLLKVQAFELSSICTELKDWHKLSTDFMGNLRGNWLICAIPPLGEVITIVEGTLDWIEATYDLSVKHAEERLEKWSELLNLPVEPKEPMNYLFGCPTPSDEPATLG</sequence>
<feature type="compositionally biased region" description="Basic and acidic residues" evidence="5">
    <location>
        <begin position="1211"/>
        <end position="1224"/>
    </location>
</feature>
<protein>
    <submittedName>
        <fullName evidence="7">SNF2 family amino-terminal protein</fullName>
    </submittedName>
</protein>
<dbReference type="Pfam" id="PF00176">
    <property type="entry name" value="SNF2-rel_dom"/>
    <property type="match status" value="1"/>
</dbReference>
<feature type="compositionally biased region" description="Pro residues" evidence="5">
    <location>
        <begin position="1128"/>
        <end position="1137"/>
    </location>
</feature>
<feature type="compositionally biased region" description="Polar residues" evidence="5">
    <location>
        <begin position="1226"/>
        <end position="1242"/>
    </location>
</feature>
<dbReference type="GO" id="GO:0005524">
    <property type="term" value="F:ATP binding"/>
    <property type="evidence" value="ECO:0007669"/>
    <property type="project" value="UniProtKB-KW"/>
</dbReference>
<dbReference type="Gene3D" id="3.40.50.300">
    <property type="entry name" value="P-loop containing nucleotide triphosphate hydrolases"/>
    <property type="match status" value="2"/>
</dbReference>
<feature type="domain" description="Helicase C-terminal" evidence="6">
    <location>
        <begin position="932"/>
        <end position="1097"/>
    </location>
</feature>
<evidence type="ECO:0000313" key="7">
    <source>
        <dbReference type="EMBL" id="KEP46544.1"/>
    </source>
</evidence>
<dbReference type="InterPro" id="IPR027417">
    <property type="entry name" value="P-loop_NTPase"/>
</dbReference>
<feature type="compositionally biased region" description="Polar residues" evidence="5">
    <location>
        <begin position="1103"/>
        <end position="1127"/>
    </location>
</feature>
<dbReference type="SUPFAM" id="SSF52540">
    <property type="entry name" value="P-loop containing nucleoside triphosphate hydrolases"/>
    <property type="match status" value="2"/>
</dbReference>
<dbReference type="STRING" id="1423351.A0A074RIC5"/>
<comment type="caution">
    <text evidence="7">The sequence shown here is derived from an EMBL/GenBank/DDBJ whole genome shotgun (WGS) entry which is preliminary data.</text>
</comment>
<dbReference type="GO" id="GO:0016787">
    <property type="term" value="F:hydrolase activity"/>
    <property type="evidence" value="ECO:0007669"/>
    <property type="project" value="UniProtKB-KW"/>
</dbReference>
<feature type="region of interest" description="Disordered" evidence="5">
    <location>
        <begin position="1095"/>
        <end position="1141"/>
    </location>
</feature>
<dbReference type="GO" id="GO:0006281">
    <property type="term" value="P:DNA repair"/>
    <property type="evidence" value="ECO:0007669"/>
    <property type="project" value="TreeGrafter"/>
</dbReference>
<keyword evidence="3" id="KW-0347">Helicase</keyword>
<dbReference type="PANTHER" id="PTHR45626">
    <property type="entry name" value="TRANSCRIPTION TERMINATION FACTOR 2-RELATED"/>
    <property type="match status" value="1"/>
</dbReference>
<dbReference type="EMBL" id="AZST01001056">
    <property type="protein sequence ID" value="KEP46544.1"/>
    <property type="molecule type" value="Genomic_DNA"/>
</dbReference>
<feature type="compositionally biased region" description="Pro residues" evidence="5">
    <location>
        <begin position="1158"/>
        <end position="1168"/>
    </location>
</feature>
<keyword evidence="1" id="KW-0547">Nucleotide-binding</keyword>
<keyword evidence="4" id="KW-0067">ATP-binding</keyword>
<dbReference type="InterPro" id="IPR049730">
    <property type="entry name" value="SNF2/RAD54-like_C"/>
</dbReference>
<dbReference type="InterPro" id="IPR001650">
    <property type="entry name" value="Helicase_C-like"/>
</dbReference>